<dbReference type="SUPFAM" id="SSF52343">
    <property type="entry name" value="Ferredoxin reductase-like, C-terminal NADP-linked domain"/>
    <property type="match status" value="1"/>
</dbReference>
<keyword evidence="9" id="KW-0274">FAD</keyword>
<dbReference type="SUPFAM" id="SSF54292">
    <property type="entry name" value="2Fe-2S ferredoxin-like"/>
    <property type="match status" value="1"/>
</dbReference>
<dbReference type="Proteomes" id="UP000315648">
    <property type="component" value="Unassembled WGS sequence"/>
</dbReference>
<comment type="cofactor">
    <cofactor evidence="2">
        <name>FAD</name>
        <dbReference type="ChEBI" id="CHEBI:57692"/>
    </cofactor>
</comment>
<evidence type="ECO:0000256" key="8">
    <source>
        <dbReference type="ARBA" id="ARBA00022723"/>
    </source>
</evidence>
<dbReference type="GO" id="GO:0046872">
    <property type="term" value="F:metal ion binding"/>
    <property type="evidence" value="ECO:0007669"/>
    <property type="project" value="UniProtKB-KW"/>
</dbReference>
<keyword evidence="17" id="KW-0472">Membrane</keyword>
<sequence>MWTDLFTFNSSHPAQIVGWVIVGGIMVQVGCWAGGGVRRYVFDRRRIRLEQERLTLDIHAARLRIQSVELARSAWNGIRKFTVSQKVFECDDTYSFYLKPHDGKPLPSFKPGQYLTFQLTVPGSAKPVIRCYSLSDCARPTHYRVTIKRCPPPAGSSHPPGIGSSFFCDSIKEGDILDVKAPNGHFFLDLEKPRPVVLISGGVGVTPMVSMANALIEAGDNREIWFFFGARNSRDHMFKDYMAELVAKHPHARIHVCYSKPLPADVHGRDYHHESRVNVALFKELLPSNNYDYFLCGPGPFMESITDDLRAWGVPDSWVHYEAFGPASVKKAAPPEVKKSLNDAPVAGIEVTFSKSGITAIWDSAYDSLLDLAESRDIKIDAGCRAGNCGSCLVAVKSGEVEYLGGHGADAEKGSCLTCICKPKGKLVIDA</sequence>
<feature type="domain" description="FAD-binding FR-type" evidence="19">
    <location>
        <begin position="76"/>
        <end position="189"/>
    </location>
</feature>
<evidence type="ECO:0000259" key="19">
    <source>
        <dbReference type="PROSITE" id="PS51384"/>
    </source>
</evidence>
<dbReference type="InterPro" id="IPR001433">
    <property type="entry name" value="OxRdtase_FAD/NAD-bd"/>
</dbReference>
<comment type="catalytic activity">
    <reaction evidence="16">
        <text>2 nitric oxide + NADPH + 2 O2 = 2 nitrate + NADP(+) + H(+)</text>
        <dbReference type="Rhea" id="RHEA:19465"/>
        <dbReference type="ChEBI" id="CHEBI:15378"/>
        <dbReference type="ChEBI" id="CHEBI:15379"/>
        <dbReference type="ChEBI" id="CHEBI:16480"/>
        <dbReference type="ChEBI" id="CHEBI:17632"/>
        <dbReference type="ChEBI" id="CHEBI:57783"/>
        <dbReference type="ChEBI" id="CHEBI:58349"/>
        <dbReference type="EC" id="1.14.12.17"/>
    </reaction>
</comment>
<dbReference type="InterPro" id="IPR001709">
    <property type="entry name" value="Flavoprot_Pyr_Nucl_cyt_Rdtase"/>
</dbReference>
<keyword evidence="14" id="KW-0520">NAD</keyword>
<dbReference type="PRINTS" id="PR00406">
    <property type="entry name" value="CYTB5RDTASE"/>
</dbReference>
<dbReference type="GO" id="GO:0050660">
    <property type="term" value="F:flavin adenine dinucleotide binding"/>
    <property type="evidence" value="ECO:0007669"/>
    <property type="project" value="TreeGrafter"/>
</dbReference>
<dbReference type="Gene3D" id="3.10.20.30">
    <property type="match status" value="1"/>
</dbReference>
<dbReference type="OrthoDB" id="9801223at2"/>
<dbReference type="Pfam" id="PF00970">
    <property type="entry name" value="FAD_binding_6"/>
    <property type="match status" value="1"/>
</dbReference>
<dbReference type="PROSITE" id="PS51085">
    <property type="entry name" value="2FE2S_FER_2"/>
    <property type="match status" value="1"/>
</dbReference>
<evidence type="ECO:0000313" key="20">
    <source>
        <dbReference type="EMBL" id="TSJ77367.1"/>
    </source>
</evidence>
<dbReference type="InterPro" id="IPR008333">
    <property type="entry name" value="Cbr1-like_FAD-bd_dom"/>
</dbReference>
<comment type="catalytic activity">
    <reaction evidence="15">
        <text>2 nitric oxide + NADH + 2 O2 = 2 nitrate + NAD(+) + H(+)</text>
        <dbReference type="Rhea" id="RHEA:19469"/>
        <dbReference type="ChEBI" id="CHEBI:15378"/>
        <dbReference type="ChEBI" id="CHEBI:15379"/>
        <dbReference type="ChEBI" id="CHEBI:16480"/>
        <dbReference type="ChEBI" id="CHEBI:17632"/>
        <dbReference type="ChEBI" id="CHEBI:57540"/>
        <dbReference type="ChEBI" id="CHEBI:57945"/>
        <dbReference type="EC" id="1.14.12.17"/>
    </reaction>
</comment>
<dbReference type="InterPro" id="IPR001041">
    <property type="entry name" value="2Fe-2S_ferredoxin-type"/>
</dbReference>
<dbReference type="FunFam" id="3.40.50.80:FF:000010">
    <property type="entry name" value="Flavohemoprotein"/>
    <property type="match status" value="1"/>
</dbReference>
<evidence type="ECO:0000256" key="11">
    <source>
        <dbReference type="ARBA" id="ARBA00023002"/>
    </source>
</evidence>
<evidence type="ECO:0000256" key="3">
    <source>
        <dbReference type="ARBA" id="ARBA00006401"/>
    </source>
</evidence>
<comment type="similarity">
    <text evidence="3">In the C-terminal section; belongs to the flavoprotein pyridine nucleotide cytochrome reductase family.</text>
</comment>
<proteinExistence type="inferred from homology"/>
<dbReference type="Gene3D" id="3.40.50.80">
    <property type="entry name" value="Nucleotide-binding domain of ferredoxin-NADP reductase (FNR) module"/>
    <property type="match status" value="1"/>
</dbReference>
<keyword evidence="5" id="KW-0349">Heme</keyword>
<keyword evidence="17" id="KW-0812">Transmembrane</keyword>
<evidence type="ECO:0000256" key="14">
    <source>
        <dbReference type="ARBA" id="ARBA00023027"/>
    </source>
</evidence>
<comment type="caution">
    <text evidence="20">The sequence shown here is derived from an EMBL/GenBank/DDBJ whole genome shotgun (WGS) entry which is preliminary data.</text>
</comment>
<evidence type="ECO:0000259" key="18">
    <source>
        <dbReference type="PROSITE" id="PS51085"/>
    </source>
</evidence>
<dbReference type="PRINTS" id="PR00371">
    <property type="entry name" value="FPNCR"/>
</dbReference>
<keyword evidence="11" id="KW-0560">Oxidoreductase</keyword>
<reference evidence="20 21" key="1">
    <citation type="submission" date="2019-07" db="EMBL/GenBank/DDBJ databases">
        <title>Description of 53C-WASEF.</title>
        <authorList>
            <person name="Pitt A."/>
            <person name="Hahn M.W."/>
        </authorList>
    </citation>
    <scope>NUCLEOTIDE SEQUENCE [LARGE SCALE GENOMIC DNA]</scope>
    <source>
        <strain evidence="20 21">53C-WASEF</strain>
    </source>
</reference>
<dbReference type="Gene3D" id="2.40.30.10">
    <property type="entry name" value="Translation factors"/>
    <property type="match status" value="1"/>
</dbReference>
<dbReference type="EMBL" id="VMBG01000002">
    <property type="protein sequence ID" value="TSJ77367.1"/>
    <property type="molecule type" value="Genomic_DNA"/>
</dbReference>
<comment type="cofactor">
    <cofactor evidence="1">
        <name>heme b</name>
        <dbReference type="ChEBI" id="CHEBI:60344"/>
    </cofactor>
</comment>
<evidence type="ECO:0000256" key="9">
    <source>
        <dbReference type="ARBA" id="ARBA00022827"/>
    </source>
</evidence>
<evidence type="ECO:0000256" key="17">
    <source>
        <dbReference type="SAM" id="Phobius"/>
    </source>
</evidence>
<dbReference type="InterPro" id="IPR036010">
    <property type="entry name" value="2Fe-2S_ferredoxin-like_sf"/>
</dbReference>
<dbReference type="InterPro" id="IPR050415">
    <property type="entry name" value="MRET"/>
</dbReference>
<evidence type="ECO:0000256" key="7">
    <source>
        <dbReference type="ARBA" id="ARBA00022714"/>
    </source>
</evidence>
<dbReference type="PROSITE" id="PS51384">
    <property type="entry name" value="FAD_FR"/>
    <property type="match status" value="1"/>
</dbReference>
<evidence type="ECO:0000313" key="21">
    <source>
        <dbReference type="Proteomes" id="UP000315648"/>
    </source>
</evidence>
<dbReference type="GO" id="GO:0008941">
    <property type="term" value="F:nitric oxide dioxygenase NAD(P)H activity"/>
    <property type="evidence" value="ECO:0007669"/>
    <property type="project" value="UniProtKB-EC"/>
</dbReference>
<dbReference type="CDD" id="cd06184">
    <property type="entry name" value="flavohem_like_fad_nad_binding"/>
    <property type="match status" value="1"/>
</dbReference>
<keyword evidence="10" id="KW-0521">NADP</keyword>
<evidence type="ECO:0000256" key="16">
    <source>
        <dbReference type="ARBA" id="ARBA00049433"/>
    </source>
</evidence>
<dbReference type="GO" id="GO:0051537">
    <property type="term" value="F:2 iron, 2 sulfur cluster binding"/>
    <property type="evidence" value="ECO:0007669"/>
    <property type="project" value="UniProtKB-KW"/>
</dbReference>
<dbReference type="InterPro" id="IPR039261">
    <property type="entry name" value="FNR_nucleotide-bd"/>
</dbReference>
<keyword evidence="7" id="KW-0001">2Fe-2S</keyword>
<dbReference type="AlphaFoldDB" id="A0A556QL68"/>
<name>A0A556QL68_9BACT</name>
<accession>A0A556QL68</accession>
<keyword evidence="12" id="KW-0408">Iron</keyword>
<keyword evidence="13" id="KW-0411">Iron-sulfur</keyword>
<dbReference type="CDD" id="cd00207">
    <property type="entry name" value="fer2"/>
    <property type="match status" value="1"/>
</dbReference>
<evidence type="ECO:0000256" key="2">
    <source>
        <dbReference type="ARBA" id="ARBA00001974"/>
    </source>
</evidence>
<dbReference type="Pfam" id="PF00175">
    <property type="entry name" value="NAD_binding_1"/>
    <property type="match status" value="1"/>
</dbReference>
<dbReference type="InterPro" id="IPR012675">
    <property type="entry name" value="Beta-grasp_dom_sf"/>
</dbReference>
<keyword evidence="6" id="KW-0285">Flavoprotein</keyword>
<organism evidence="20 21">
    <name type="scientific">Rariglobus hedericola</name>
    <dbReference type="NCBI Taxonomy" id="2597822"/>
    <lineage>
        <taxon>Bacteria</taxon>
        <taxon>Pseudomonadati</taxon>
        <taxon>Verrucomicrobiota</taxon>
        <taxon>Opitutia</taxon>
        <taxon>Opitutales</taxon>
        <taxon>Opitutaceae</taxon>
        <taxon>Rariglobus</taxon>
    </lineage>
</organism>
<dbReference type="PANTHER" id="PTHR47354:SF8">
    <property type="entry name" value="1,2-PHENYLACETYL-COA EPOXIDASE, SUBUNIT E"/>
    <property type="match status" value="1"/>
</dbReference>
<evidence type="ECO:0000256" key="4">
    <source>
        <dbReference type="ARBA" id="ARBA00012229"/>
    </source>
</evidence>
<evidence type="ECO:0000256" key="12">
    <source>
        <dbReference type="ARBA" id="ARBA00023004"/>
    </source>
</evidence>
<dbReference type="PANTHER" id="PTHR47354">
    <property type="entry name" value="NADH OXIDOREDUCTASE HCR"/>
    <property type="match status" value="1"/>
</dbReference>
<dbReference type="InterPro" id="IPR017927">
    <property type="entry name" value="FAD-bd_FR_type"/>
</dbReference>
<evidence type="ECO:0000256" key="5">
    <source>
        <dbReference type="ARBA" id="ARBA00022617"/>
    </source>
</evidence>
<dbReference type="SUPFAM" id="SSF63380">
    <property type="entry name" value="Riboflavin synthase domain-like"/>
    <property type="match status" value="1"/>
</dbReference>
<keyword evidence="17" id="KW-1133">Transmembrane helix</keyword>
<dbReference type="EC" id="1.14.12.17" evidence="4"/>
<dbReference type="InterPro" id="IPR006058">
    <property type="entry name" value="2Fe2S_fd_BS"/>
</dbReference>
<dbReference type="PROSITE" id="PS00197">
    <property type="entry name" value="2FE2S_FER_1"/>
    <property type="match status" value="1"/>
</dbReference>
<feature type="domain" description="2Fe-2S ferredoxin-type" evidence="18">
    <location>
        <begin position="349"/>
        <end position="431"/>
    </location>
</feature>
<gene>
    <name evidence="20" type="ORF">FPL22_14845</name>
</gene>
<dbReference type="RefSeq" id="WP_144353770.1">
    <property type="nucleotide sequence ID" value="NZ_CBCRVV010000008.1"/>
</dbReference>
<keyword evidence="8" id="KW-0479">Metal-binding</keyword>
<dbReference type="Pfam" id="PF00111">
    <property type="entry name" value="Fer2"/>
    <property type="match status" value="1"/>
</dbReference>
<keyword evidence="21" id="KW-1185">Reference proteome</keyword>
<dbReference type="InterPro" id="IPR017938">
    <property type="entry name" value="Riboflavin_synthase-like_b-brl"/>
</dbReference>
<evidence type="ECO:0000256" key="6">
    <source>
        <dbReference type="ARBA" id="ARBA00022630"/>
    </source>
</evidence>
<evidence type="ECO:0000256" key="1">
    <source>
        <dbReference type="ARBA" id="ARBA00001970"/>
    </source>
</evidence>
<evidence type="ECO:0000256" key="10">
    <source>
        <dbReference type="ARBA" id="ARBA00022857"/>
    </source>
</evidence>
<feature type="transmembrane region" description="Helical" evidence="17">
    <location>
        <begin position="16"/>
        <end position="37"/>
    </location>
</feature>
<protein>
    <recommendedName>
        <fullName evidence="4">nitric oxide dioxygenase</fullName>
        <ecNumber evidence="4">1.14.12.17</ecNumber>
    </recommendedName>
</protein>
<evidence type="ECO:0000256" key="15">
    <source>
        <dbReference type="ARBA" id="ARBA00048649"/>
    </source>
</evidence>
<evidence type="ECO:0000256" key="13">
    <source>
        <dbReference type="ARBA" id="ARBA00023014"/>
    </source>
</evidence>